<proteinExistence type="predicted"/>
<dbReference type="InterPro" id="IPR054722">
    <property type="entry name" value="PolX-like_BBD"/>
</dbReference>
<comment type="caution">
    <text evidence="2">The sequence shown here is derived from an EMBL/GenBank/DDBJ whole genome shotgun (WGS) entry which is preliminary data.</text>
</comment>
<evidence type="ECO:0000313" key="2">
    <source>
        <dbReference type="EMBL" id="CAH9112159.1"/>
    </source>
</evidence>
<name>A0AAV0E2V0_9ASTE</name>
<reference evidence="2" key="1">
    <citation type="submission" date="2022-07" db="EMBL/GenBank/DDBJ databases">
        <authorList>
            <person name="Macas J."/>
            <person name="Novak P."/>
            <person name="Neumann P."/>
        </authorList>
    </citation>
    <scope>NUCLEOTIDE SEQUENCE</scope>
</reference>
<dbReference type="Pfam" id="PF22936">
    <property type="entry name" value="Pol_BBD"/>
    <property type="match status" value="1"/>
</dbReference>
<keyword evidence="3" id="KW-1185">Reference proteome</keyword>
<evidence type="ECO:0000259" key="1">
    <source>
        <dbReference type="Pfam" id="PF22936"/>
    </source>
</evidence>
<dbReference type="AlphaFoldDB" id="A0AAV0E2V0"/>
<evidence type="ECO:0000313" key="3">
    <source>
        <dbReference type="Proteomes" id="UP001152523"/>
    </source>
</evidence>
<dbReference type="Proteomes" id="UP001152523">
    <property type="component" value="Unassembled WGS sequence"/>
</dbReference>
<gene>
    <name evidence="2" type="ORF">CEPIT_LOCUS19787</name>
</gene>
<feature type="domain" description="Retrovirus-related Pol polyprotein from transposon TNT 1-94-like beta-barrel" evidence="1">
    <location>
        <begin position="1"/>
        <end position="82"/>
    </location>
</feature>
<sequence length="121" mass="13692">MVDSGATKNICQHKSAFTSYSTTTRDDVELVYLADSKTTKVYDKGKVLPKLISGKTLSLNDMLYVLEIRTKLVSIFLLLKAGIKVSFDRDKFVMTKNDVFVSKSYCKNNNVLTIFKLLHDN</sequence>
<dbReference type="PANTHER" id="PTHR47592">
    <property type="entry name" value="PBF68 PROTEIN"/>
    <property type="match status" value="1"/>
</dbReference>
<dbReference type="PANTHER" id="PTHR47592:SF27">
    <property type="entry name" value="OS08G0421700 PROTEIN"/>
    <property type="match status" value="1"/>
</dbReference>
<organism evidence="2 3">
    <name type="scientific">Cuscuta epithymum</name>
    <dbReference type="NCBI Taxonomy" id="186058"/>
    <lineage>
        <taxon>Eukaryota</taxon>
        <taxon>Viridiplantae</taxon>
        <taxon>Streptophyta</taxon>
        <taxon>Embryophyta</taxon>
        <taxon>Tracheophyta</taxon>
        <taxon>Spermatophyta</taxon>
        <taxon>Magnoliopsida</taxon>
        <taxon>eudicotyledons</taxon>
        <taxon>Gunneridae</taxon>
        <taxon>Pentapetalae</taxon>
        <taxon>asterids</taxon>
        <taxon>lamiids</taxon>
        <taxon>Solanales</taxon>
        <taxon>Convolvulaceae</taxon>
        <taxon>Cuscuteae</taxon>
        <taxon>Cuscuta</taxon>
        <taxon>Cuscuta subgen. Cuscuta</taxon>
    </lineage>
</organism>
<dbReference type="EMBL" id="CAMAPF010000193">
    <property type="protein sequence ID" value="CAH9112159.1"/>
    <property type="molecule type" value="Genomic_DNA"/>
</dbReference>
<protein>
    <recommendedName>
        <fullName evidence="1">Retrovirus-related Pol polyprotein from transposon TNT 1-94-like beta-barrel domain-containing protein</fullName>
    </recommendedName>
</protein>
<accession>A0AAV0E2V0</accession>